<feature type="binding site" evidence="11">
    <location>
        <position position="111"/>
    </location>
    <ligand>
        <name>L-histidine</name>
        <dbReference type="ChEBI" id="CHEBI:57595"/>
    </ligand>
</feature>
<feature type="binding site" evidence="11">
    <location>
        <begin position="261"/>
        <end position="262"/>
    </location>
    <ligand>
        <name>L-histidine</name>
        <dbReference type="ChEBI" id="CHEBI:57595"/>
    </ligand>
</feature>
<dbReference type="InterPro" id="IPR045864">
    <property type="entry name" value="aa-tRNA-synth_II/BPL/LPL"/>
</dbReference>
<evidence type="ECO:0000256" key="6">
    <source>
        <dbReference type="ARBA" id="ARBA00022840"/>
    </source>
</evidence>
<evidence type="ECO:0000256" key="5">
    <source>
        <dbReference type="ARBA" id="ARBA00022741"/>
    </source>
</evidence>
<sequence>MKLQRIRGTADLYDKDIDRFNHVVSYAKQFAELYCFDEIATPIMENSEVFHRTLGETSDIVNKETYHFLDRDKTNITLRPEFTAAIVRSIISNGMLQSLPLRLFSYGPLFRHERPQKCRLRQFHQINFEYIGSNSLKVDVELINLAYDILNSLKILDKIKLKINTLGNFDCRNKYKEALKSYLLKYRNDLSDISLIRLEKNPLRILDTKNEKERMLLDDAPNLYNFIDNNSKSTFEKIMLNLQDLDIEFEHEKRLVRGMDYYSGFVFEFMTEDLGSQGTVIAGGRYDSLISTMGGKETPASGFAGGIERLMELLSISSNELQDKKPLYLIPIGEFAESKSLKISDDFRSENIITLVDYEISLKKRMQKANKLNVDFAIIYGDNELQNKTFILKNLNSGVEEAMNKEQLLNYIKKSIK</sequence>
<dbReference type="GO" id="GO:0005737">
    <property type="term" value="C:cytoplasm"/>
    <property type="evidence" value="ECO:0007669"/>
    <property type="project" value="UniProtKB-SubCell"/>
</dbReference>
<feature type="binding site" evidence="11">
    <location>
        <position position="125"/>
    </location>
    <ligand>
        <name>L-histidine</name>
        <dbReference type="ChEBI" id="CHEBI:57595"/>
    </ligand>
</feature>
<dbReference type="GO" id="GO:0004821">
    <property type="term" value="F:histidine-tRNA ligase activity"/>
    <property type="evidence" value="ECO:0007669"/>
    <property type="project" value="UniProtKB-UniRule"/>
</dbReference>
<dbReference type="InterPro" id="IPR036621">
    <property type="entry name" value="Anticodon-bd_dom_sf"/>
</dbReference>
<evidence type="ECO:0000256" key="9">
    <source>
        <dbReference type="ARBA" id="ARBA00047639"/>
    </source>
</evidence>
<dbReference type="Proteomes" id="UP000279470">
    <property type="component" value="Unassembled WGS sequence"/>
</dbReference>
<keyword evidence="4 10" id="KW-0436">Ligase</keyword>
<keyword evidence="7 10" id="KW-0648">Protein biosynthesis</keyword>
<evidence type="ECO:0000313" key="13">
    <source>
        <dbReference type="EMBL" id="RST63970.1"/>
    </source>
</evidence>
<dbReference type="Pfam" id="PF13393">
    <property type="entry name" value="tRNA-synt_His"/>
    <property type="match status" value="1"/>
</dbReference>
<dbReference type="HAMAP" id="MF_00127">
    <property type="entry name" value="His_tRNA_synth"/>
    <property type="match status" value="1"/>
</dbReference>
<dbReference type="CDD" id="cd00773">
    <property type="entry name" value="HisRS-like_core"/>
    <property type="match status" value="1"/>
</dbReference>
<dbReference type="InterPro" id="IPR015807">
    <property type="entry name" value="His-tRNA-ligase"/>
</dbReference>
<evidence type="ECO:0000256" key="8">
    <source>
        <dbReference type="ARBA" id="ARBA00023146"/>
    </source>
</evidence>
<dbReference type="InterPro" id="IPR041715">
    <property type="entry name" value="HisRS-like_core"/>
</dbReference>
<feature type="domain" description="Aminoacyl-transfer RNA synthetases class-II family profile" evidence="12">
    <location>
        <begin position="7"/>
        <end position="331"/>
    </location>
</feature>
<dbReference type="SUPFAM" id="SSF55681">
    <property type="entry name" value="Class II aaRS and biotin synthetases"/>
    <property type="match status" value="1"/>
</dbReference>
<comment type="caution">
    <text evidence="13">The sequence shown here is derived from an EMBL/GenBank/DDBJ whole genome shotgun (WGS) entry which is preliminary data.</text>
</comment>
<dbReference type="Gene3D" id="3.40.50.800">
    <property type="entry name" value="Anticodon-binding domain"/>
    <property type="match status" value="1"/>
</dbReference>
<dbReference type="GO" id="GO:0005524">
    <property type="term" value="F:ATP binding"/>
    <property type="evidence" value="ECO:0007669"/>
    <property type="project" value="UniProtKB-UniRule"/>
</dbReference>
<dbReference type="PANTHER" id="PTHR43707">
    <property type="entry name" value="HISTIDYL-TRNA SYNTHETASE"/>
    <property type="match status" value="1"/>
</dbReference>
<dbReference type="Pfam" id="PF03129">
    <property type="entry name" value="HGTP_anticodon"/>
    <property type="match status" value="1"/>
</dbReference>
<feature type="binding site" evidence="11">
    <location>
        <position position="257"/>
    </location>
    <ligand>
        <name>L-histidine</name>
        <dbReference type="ChEBI" id="CHEBI:57595"/>
    </ligand>
</feature>
<evidence type="ECO:0000256" key="4">
    <source>
        <dbReference type="ARBA" id="ARBA00022598"/>
    </source>
</evidence>
<comment type="subunit">
    <text evidence="2 10">Homodimer.</text>
</comment>
<dbReference type="SUPFAM" id="SSF52954">
    <property type="entry name" value="Class II aaRS ABD-related"/>
    <property type="match status" value="1"/>
</dbReference>
<evidence type="ECO:0000256" key="2">
    <source>
        <dbReference type="ARBA" id="ARBA00011738"/>
    </source>
</evidence>
<keyword evidence="5 10" id="KW-0547">Nucleotide-binding</keyword>
<dbReference type="InterPro" id="IPR004154">
    <property type="entry name" value="Anticodon-bd"/>
</dbReference>
<dbReference type="RefSeq" id="WP_126045019.1">
    <property type="nucleotide sequence ID" value="NZ_RXFM01000070.1"/>
</dbReference>
<dbReference type="NCBIfam" id="TIGR00442">
    <property type="entry name" value="hisS"/>
    <property type="match status" value="1"/>
</dbReference>
<name>A0A3R9XKZ0_9RICK</name>
<evidence type="ECO:0000256" key="11">
    <source>
        <dbReference type="PIRSR" id="PIRSR001549-1"/>
    </source>
</evidence>
<evidence type="ECO:0000256" key="1">
    <source>
        <dbReference type="ARBA" id="ARBA00008226"/>
    </source>
</evidence>
<evidence type="ECO:0000256" key="3">
    <source>
        <dbReference type="ARBA" id="ARBA00022490"/>
    </source>
</evidence>
<evidence type="ECO:0000256" key="7">
    <source>
        <dbReference type="ARBA" id="ARBA00022917"/>
    </source>
</evidence>
<dbReference type="InterPro" id="IPR006195">
    <property type="entry name" value="aa-tRNA-synth_II"/>
</dbReference>
<dbReference type="PROSITE" id="PS50862">
    <property type="entry name" value="AA_TRNA_LIGASE_II"/>
    <property type="match status" value="1"/>
</dbReference>
<dbReference type="InterPro" id="IPR004516">
    <property type="entry name" value="HisRS/HisZ"/>
</dbReference>
<comment type="subcellular location">
    <subcellularLocation>
        <location evidence="10">Cytoplasm</location>
    </subcellularLocation>
</comment>
<dbReference type="AlphaFoldDB" id="A0A3R9XKZ0"/>
<keyword evidence="14" id="KW-1185">Reference proteome</keyword>
<proteinExistence type="inferred from homology"/>
<accession>A0A3R9XKZ0</accession>
<feature type="binding site" evidence="11">
    <location>
        <begin position="81"/>
        <end position="83"/>
    </location>
    <ligand>
        <name>L-histidine</name>
        <dbReference type="ChEBI" id="CHEBI:57595"/>
    </ligand>
</feature>
<dbReference type="EMBL" id="RXFM01000070">
    <property type="protein sequence ID" value="RST63970.1"/>
    <property type="molecule type" value="Genomic_DNA"/>
</dbReference>
<keyword evidence="3 10" id="KW-0963">Cytoplasm</keyword>
<dbReference type="EC" id="6.1.1.21" evidence="10"/>
<keyword evidence="8 10" id="KW-0030">Aminoacyl-tRNA synthetase</keyword>
<evidence type="ECO:0000313" key="14">
    <source>
        <dbReference type="Proteomes" id="UP000279470"/>
    </source>
</evidence>
<gene>
    <name evidence="10" type="primary">hisS</name>
    <name evidence="13" type="ORF">EIC27_05025</name>
</gene>
<reference evidence="14" key="1">
    <citation type="submission" date="2018-11" db="EMBL/GenBank/DDBJ databases">
        <title>Phylogenetic, genomic, and biogeographic characterization of a novel and ubiquitous marine invertebrate-associated Rickettsiales parasite, Candidatus Marinoinvertebrata rohwerii, gen. nov., sp. nov.</title>
        <authorList>
            <person name="Klinges J.G."/>
            <person name="Rosales S.M."/>
            <person name="Mcminds R."/>
            <person name="Shaver E.C."/>
            <person name="Shantz A."/>
            <person name="Peters E.C."/>
            <person name="Burkepile D.E."/>
            <person name="Silliman B.R."/>
            <person name="Vega Thurber R.L."/>
        </authorList>
    </citation>
    <scope>NUCLEOTIDE SEQUENCE [LARGE SCALE GENOMIC DNA]</scope>
    <source>
        <strain evidence="14">a_cerv_44</strain>
    </source>
</reference>
<keyword evidence="6 10" id="KW-0067">ATP-binding</keyword>
<dbReference type="Gene3D" id="3.30.930.10">
    <property type="entry name" value="Bira Bifunctional Protein, Domain 2"/>
    <property type="match status" value="1"/>
</dbReference>
<dbReference type="PIRSF" id="PIRSF001549">
    <property type="entry name" value="His-tRNA_synth"/>
    <property type="match status" value="1"/>
</dbReference>
<dbReference type="GO" id="GO:0006427">
    <property type="term" value="P:histidyl-tRNA aminoacylation"/>
    <property type="evidence" value="ECO:0007669"/>
    <property type="project" value="UniProtKB-UniRule"/>
</dbReference>
<comment type="catalytic activity">
    <reaction evidence="9 10">
        <text>tRNA(His) + L-histidine + ATP = L-histidyl-tRNA(His) + AMP + diphosphate + H(+)</text>
        <dbReference type="Rhea" id="RHEA:17313"/>
        <dbReference type="Rhea" id="RHEA-COMP:9665"/>
        <dbReference type="Rhea" id="RHEA-COMP:9689"/>
        <dbReference type="ChEBI" id="CHEBI:15378"/>
        <dbReference type="ChEBI" id="CHEBI:30616"/>
        <dbReference type="ChEBI" id="CHEBI:33019"/>
        <dbReference type="ChEBI" id="CHEBI:57595"/>
        <dbReference type="ChEBI" id="CHEBI:78442"/>
        <dbReference type="ChEBI" id="CHEBI:78527"/>
        <dbReference type="ChEBI" id="CHEBI:456215"/>
        <dbReference type="EC" id="6.1.1.21"/>
    </reaction>
</comment>
<protein>
    <recommendedName>
        <fullName evidence="10">Histidine--tRNA ligase</fullName>
        <ecNumber evidence="10">6.1.1.21</ecNumber>
    </recommendedName>
    <alternativeName>
        <fullName evidence="10">Histidyl-tRNA synthetase</fullName>
        <shortName evidence="10">HisRS</shortName>
    </alternativeName>
</protein>
<dbReference type="PANTHER" id="PTHR43707:SF1">
    <property type="entry name" value="HISTIDINE--TRNA LIGASE, MITOCHONDRIAL-RELATED"/>
    <property type="match status" value="1"/>
</dbReference>
<feature type="binding site" evidence="11">
    <location>
        <position position="129"/>
    </location>
    <ligand>
        <name>L-histidine</name>
        <dbReference type="ChEBI" id="CHEBI:57595"/>
    </ligand>
</feature>
<evidence type="ECO:0000256" key="10">
    <source>
        <dbReference type="HAMAP-Rule" id="MF_00127"/>
    </source>
</evidence>
<organism evidence="13 14">
    <name type="scientific">Candidatus Aquarickettsia rohweri</name>
    <dbReference type="NCBI Taxonomy" id="2602574"/>
    <lineage>
        <taxon>Bacteria</taxon>
        <taxon>Pseudomonadati</taxon>
        <taxon>Pseudomonadota</taxon>
        <taxon>Alphaproteobacteria</taxon>
        <taxon>Rickettsiales</taxon>
        <taxon>Candidatus Midichloriaceae</taxon>
        <taxon>Candidatus Aquarickettsia</taxon>
    </lineage>
</organism>
<dbReference type="OrthoDB" id="9800814at2"/>
<evidence type="ECO:0000259" key="12">
    <source>
        <dbReference type="PROSITE" id="PS50862"/>
    </source>
</evidence>
<comment type="similarity">
    <text evidence="1 10">Belongs to the class-II aminoacyl-tRNA synthetase family.</text>
</comment>